<gene>
    <name evidence="1" type="ORF">LX16_2560</name>
</gene>
<dbReference type="Proteomes" id="UP000321617">
    <property type="component" value="Unassembled WGS sequence"/>
</dbReference>
<dbReference type="EMBL" id="VLLL01000006">
    <property type="protein sequence ID" value="TWJ11823.1"/>
    <property type="molecule type" value="Genomic_DNA"/>
</dbReference>
<proteinExistence type="predicted"/>
<accession>A0A562V1W7</accession>
<organism evidence="1 2">
    <name type="scientific">Stackebrandtia albiflava</name>
    <dbReference type="NCBI Taxonomy" id="406432"/>
    <lineage>
        <taxon>Bacteria</taxon>
        <taxon>Bacillati</taxon>
        <taxon>Actinomycetota</taxon>
        <taxon>Actinomycetes</taxon>
        <taxon>Glycomycetales</taxon>
        <taxon>Glycomycetaceae</taxon>
        <taxon>Stackebrandtia</taxon>
    </lineage>
</organism>
<evidence type="ECO:0000313" key="2">
    <source>
        <dbReference type="Proteomes" id="UP000321617"/>
    </source>
</evidence>
<dbReference type="OrthoDB" id="3387194at2"/>
<dbReference type="AlphaFoldDB" id="A0A562V1W7"/>
<comment type="caution">
    <text evidence="1">The sequence shown here is derived from an EMBL/GenBank/DDBJ whole genome shotgun (WGS) entry which is preliminary data.</text>
</comment>
<sequence length="97" mass="11092">MDESTLDELSTTELRERAFALARRRHDLSFFWEVVQRLPHAQEAEEVDGSLGSVGPAIDAVVEMWHELTGHDTDYGDVEPLLRARFIEYLTAPEPPR</sequence>
<protein>
    <submittedName>
        <fullName evidence="1">Uncharacterized protein</fullName>
    </submittedName>
</protein>
<reference evidence="1 2" key="1">
    <citation type="journal article" date="2013" name="Stand. Genomic Sci.">
        <title>Genomic Encyclopedia of Type Strains, Phase I: The one thousand microbial genomes (KMG-I) project.</title>
        <authorList>
            <person name="Kyrpides N.C."/>
            <person name="Woyke T."/>
            <person name="Eisen J.A."/>
            <person name="Garrity G."/>
            <person name="Lilburn T.G."/>
            <person name="Beck B.J."/>
            <person name="Whitman W.B."/>
            <person name="Hugenholtz P."/>
            <person name="Klenk H.P."/>
        </authorList>
    </citation>
    <scope>NUCLEOTIDE SEQUENCE [LARGE SCALE GENOMIC DNA]</scope>
    <source>
        <strain evidence="1 2">DSM 45044</strain>
    </source>
</reference>
<evidence type="ECO:0000313" key="1">
    <source>
        <dbReference type="EMBL" id="TWJ11823.1"/>
    </source>
</evidence>
<name>A0A562V1W7_9ACTN</name>
<keyword evidence="2" id="KW-1185">Reference proteome</keyword>
<dbReference type="RefSeq" id="WP_147138451.1">
    <property type="nucleotide sequence ID" value="NZ_BAABIJ010000002.1"/>
</dbReference>